<proteinExistence type="predicted"/>
<feature type="transmembrane region" description="Helical" evidence="8">
    <location>
        <begin position="135"/>
        <end position="155"/>
    </location>
</feature>
<dbReference type="CDD" id="cd17321">
    <property type="entry name" value="MFS_MMR_MDR_like"/>
    <property type="match status" value="1"/>
</dbReference>
<keyword evidence="4 8" id="KW-0812">Transmembrane</keyword>
<dbReference type="RefSeq" id="WP_212993403.1">
    <property type="nucleotide sequence ID" value="NZ_BAABEA010000047.1"/>
</dbReference>
<dbReference type="InterPro" id="IPR011701">
    <property type="entry name" value="MFS"/>
</dbReference>
<comment type="caution">
    <text evidence="10">The sequence shown here is derived from an EMBL/GenBank/DDBJ whole genome shotgun (WGS) entry which is preliminary data.</text>
</comment>
<dbReference type="SUPFAM" id="SSF103473">
    <property type="entry name" value="MFS general substrate transporter"/>
    <property type="match status" value="1"/>
</dbReference>
<feature type="compositionally biased region" description="Low complexity" evidence="7">
    <location>
        <begin position="494"/>
        <end position="503"/>
    </location>
</feature>
<dbReference type="EMBL" id="BOQL01000066">
    <property type="protein sequence ID" value="GIM77428.1"/>
    <property type="molecule type" value="Genomic_DNA"/>
</dbReference>
<evidence type="ECO:0000256" key="4">
    <source>
        <dbReference type="ARBA" id="ARBA00022692"/>
    </source>
</evidence>
<feature type="region of interest" description="Disordered" evidence="7">
    <location>
        <begin position="494"/>
        <end position="514"/>
    </location>
</feature>
<feature type="transmembrane region" description="Helical" evidence="8">
    <location>
        <begin position="467"/>
        <end position="487"/>
    </location>
</feature>
<gene>
    <name evidence="10" type="ORF">Aau02nite_75890</name>
</gene>
<keyword evidence="3" id="KW-1003">Cell membrane</keyword>
<evidence type="ECO:0000256" key="5">
    <source>
        <dbReference type="ARBA" id="ARBA00022989"/>
    </source>
</evidence>
<dbReference type="GO" id="GO:0005886">
    <property type="term" value="C:plasma membrane"/>
    <property type="evidence" value="ECO:0007669"/>
    <property type="project" value="UniProtKB-SubCell"/>
</dbReference>
<dbReference type="InterPro" id="IPR020846">
    <property type="entry name" value="MFS_dom"/>
</dbReference>
<evidence type="ECO:0000256" key="6">
    <source>
        <dbReference type="ARBA" id="ARBA00023136"/>
    </source>
</evidence>
<dbReference type="Gene3D" id="1.20.1720.10">
    <property type="entry name" value="Multidrug resistance protein D"/>
    <property type="match status" value="2"/>
</dbReference>
<dbReference type="Proteomes" id="UP000681340">
    <property type="component" value="Unassembled WGS sequence"/>
</dbReference>
<keyword evidence="5 8" id="KW-1133">Transmembrane helix</keyword>
<feature type="transmembrane region" description="Helical" evidence="8">
    <location>
        <begin position="227"/>
        <end position="244"/>
    </location>
</feature>
<evidence type="ECO:0000313" key="10">
    <source>
        <dbReference type="EMBL" id="GIM77428.1"/>
    </source>
</evidence>
<evidence type="ECO:0000313" key="11">
    <source>
        <dbReference type="Proteomes" id="UP000681340"/>
    </source>
</evidence>
<protein>
    <submittedName>
        <fullName evidence="10">MFS transporter</fullName>
    </submittedName>
</protein>
<dbReference type="PROSITE" id="PS50850">
    <property type="entry name" value="MFS"/>
    <property type="match status" value="1"/>
</dbReference>
<dbReference type="InterPro" id="IPR036259">
    <property type="entry name" value="MFS_trans_sf"/>
</dbReference>
<feature type="transmembrane region" description="Helical" evidence="8">
    <location>
        <begin position="101"/>
        <end position="126"/>
    </location>
</feature>
<evidence type="ECO:0000256" key="3">
    <source>
        <dbReference type="ARBA" id="ARBA00022475"/>
    </source>
</evidence>
<evidence type="ECO:0000256" key="8">
    <source>
        <dbReference type="SAM" id="Phobius"/>
    </source>
</evidence>
<feature type="transmembrane region" description="Helical" evidence="8">
    <location>
        <begin position="195"/>
        <end position="215"/>
    </location>
</feature>
<dbReference type="GO" id="GO:0022857">
    <property type="term" value="F:transmembrane transporter activity"/>
    <property type="evidence" value="ECO:0007669"/>
    <property type="project" value="InterPro"/>
</dbReference>
<feature type="domain" description="Major facilitator superfamily (MFS) profile" evidence="9">
    <location>
        <begin position="10"/>
        <end position="491"/>
    </location>
</feature>
<dbReference type="InterPro" id="IPR004638">
    <property type="entry name" value="EmrB-like"/>
</dbReference>
<evidence type="ECO:0000256" key="7">
    <source>
        <dbReference type="SAM" id="MobiDB-lite"/>
    </source>
</evidence>
<feature type="transmembrane region" description="Helical" evidence="8">
    <location>
        <begin position="45"/>
        <end position="64"/>
    </location>
</feature>
<feature type="transmembrane region" description="Helical" evidence="8">
    <location>
        <begin position="76"/>
        <end position="95"/>
    </location>
</feature>
<keyword evidence="11" id="KW-1185">Reference proteome</keyword>
<feature type="transmembrane region" description="Helical" evidence="8">
    <location>
        <begin position="265"/>
        <end position="288"/>
    </location>
</feature>
<name>A0A919W2G9_9ACTN</name>
<organism evidence="10 11">
    <name type="scientific">Actinoplanes auranticolor</name>
    <dbReference type="NCBI Taxonomy" id="47988"/>
    <lineage>
        <taxon>Bacteria</taxon>
        <taxon>Bacillati</taxon>
        <taxon>Actinomycetota</taxon>
        <taxon>Actinomycetes</taxon>
        <taxon>Micromonosporales</taxon>
        <taxon>Micromonosporaceae</taxon>
        <taxon>Actinoplanes</taxon>
    </lineage>
</organism>
<dbReference type="NCBIfam" id="TIGR00711">
    <property type="entry name" value="efflux_EmrB"/>
    <property type="match status" value="1"/>
</dbReference>
<sequence length="514" mass="51555">MATSTSRWWALGALALCTLAIGLDSTVLSVALPTLAGDLHATTGDLQWITTSYLLVMAAALLPAGMLGDRFGRKRMLLGALVLFGAASVACAYAVSTGQLIAARAALGLGAAVLMPLTSAVLTVIFDAGERPKALTVWVTASALGIPLGPVVGGWLLDNFWWGSVFLINVPMVLAGLIAVLLWVPESHGDRARRFDPGGIVLSTAGLVALTYGVIEAGERGWADPRSLVTAVGGIAALALFLAWQRRARAPLVDLALFRSRAFTWGALLSTVAGFGMFGMLFALPQFFQAVGGSDALGTGLRLLPVIGGLLVGARIAGRLEPRLGAKAVVTAGLLLMAGGLFAGATTGPGTGYGFVAAWIAVAGAGLGFTMPPAMNAALGALSPERSGVGSGLIQAMRQVGGALGVTVLGTVLNGAYRDGVEVTGLSATAADAVRDSATAGVAVAEGLGDAALLESVRAAFTSGLDLSLVVAGAVAVAGAVLALLFLPARPAAPEPGAATRPPGSLPAPAESVP</sequence>
<dbReference type="PANTHER" id="PTHR42718:SF42">
    <property type="entry name" value="EXPORT PROTEIN"/>
    <property type="match status" value="1"/>
</dbReference>
<feature type="transmembrane region" description="Helical" evidence="8">
    <location>
        <begin position="161"/>
        <end position="183"/>
    </location>
</feature>
<evidence type="ECO:0000256" key="1">
    <source>
        <dbReference type="ARBA" id="ARBA00004651"/>
    </source>
</evidence>
<dbReference type="PANTHER" id="PTHR42718">
    <property type="entry name" value="MAJOR FACILITATOR SUPERFAMILY MULTIDRUG TRANSPORTER MFSC"/>
    <property type="match status" value="1"/>
</dbReference>
<feature type="transmembrane region" description="Helical" evidence="8">
    <location>
        <begin position="324"/>
        <end position="344"/>
    </location>
</feature>
<dbReference type="AlphaFoldDB" id="A0A919W2G9"/>
<dbReference type="Pfam" id="PF07690">
    <property type="entry name" value="MFS_1"/>
    <property type="match status" value="1"/>
</dbReference>
<feature type="transmembrane region" description="Helical" evidence="8">
    <location>
        <begin position="356"/>
        <end position="379"/>
    </location>
</feature>
<feature type="transmembrane region" description="Helical" evidence="8">
    <location>
        <begin position="300"/>
        <end position="317"/>
    </location>
</feature>
<comment type="subcellular location">
    <subcellularLocation>
        <location evidence="1">Cell membrane</location>
        <topology evidence="1">Multi-pass membrane protein</topology>
    </subcellularLocation>
</comment>
<accession>A0A919W2G9</accession>
<keyword evidence="2" id="KW-0813">Transport</keyword>
<evidence type="ECO:0000259" key="9">
    <source>
        <dbReference type="PROSITE" id="PS50850"/>
    </source>
</evidence>
<evidence type="ECO:0000256" key="2">
    <source>
        <dbReference type="ARBA" id="ARBA00022448"/>
    </source>
</evidence>
<reference evidence="10" key="1">
    <citation type="submission" date="2021-03" db="EMBL/GenBank/DDBJ databases">
        <title>Whole genome shotgun sequence of Actinoplanes auranticolor NBRC 12245.</title>
        <authorList>
            <person name="Komaki H."/>
            <person name="Tamura T."/>
        </authorList>
    </citation>
    <scope>NUCLEOTIDE SEQUENCE</scope>
    <source>
        <strain evidence="10">NBRC 12245</strain>
    </source>
</reference>
<keyword evidence="6 8" id="KW-0472">Membrane</keyword>